<reference evidence="2" key="1">
    <citation type="journal article" date="2021" name="Antonie Van Leeuwenhoek">
        <title>Draft genome and description of Waterburya agarophytonicola gen. nov. sp. nov. (Pleurocapsales, Cyanobacteria): a seaweed symbiont.</title>
        <authorList>
            <person name="Bonthond G."/>
            <person name="Shalygin S."/>
            <person name="Bayer T."/>
            <person name="Weinberger F."/>
        </authorList>
    </citation>
    <scope>NUCLEOTIDE SEQUENCE</scope>
    <source>
        <strain evidence="2">KI4</strain>
    </source>
</reference>
<gene>
    <name evidence="2" type="primary">traD</name>
    <name evidence="2" type="ORF">I4641_13710</name>
</gene>
<feature type="coiled-coil region" evidence="1">
    <location>
        <begin position="5"/>
        <end position="39"/>
    </location>
</feature>
<comment type="caution">
    <text evidence="2">The sequence shown here is derived from an EMBL/GenBank/DDBJ whole genome shotgun (WGS) entry which is preliminary data.</text>
</comment>
<keyword evidence="1" id="KW-0175">Coiled coil</keyword>
<name>A0A964BTM7_9CYAN</name>
<dbReference type="AlphaFoldDB" id="A0A964BTM7"/>
<evidence type="ECO:0000256" key="1">
    <source>
        <dbReference type="SAM" id="Coils"/>
    </source>
</evidence>
<dbReference type="RefSeq" id="WP_229641102.1">
    <property type="nucleotide sequence ID" value="NZ_JADWDC010000034.1"/>
</dbReference>
<dbReference type="InterPro" id="IPR009444">
    <property type="entry name" value="Conjugal_tfr_TraD_a-type"/>
</dbReference>
<sequence length="110" mass="12600">MTDPAEKLRAELERLEQKKKKVQTDLLQAKAKLKERERKNRTRRLIELGGLVEIAGLSDVNRGALLGAMLEISPILDDQTTYQNLKHKGEVILHERSRRKHTLRPPAQGD</sequence>
<protein>
    <submittedName>
        <fullName evidence="2">Conjugal transfer protein TraD</fullName>
    </submittedName>
</protein>
<dbReference type="EMBL" id="JADWDC010000034">
    <property type="protein sequence ID" value="MCC0178036.1"/>
    <property type="molecule type" value="Genomic_DNA"/>
</dbReference>
<dbReference type="Pfam" id="PF06412">
    <property type="entry name" value="TraD"/>
    <property type="match status" value="1"/>
</dbReference>
<proteinExistence type="predicted"/>
<dbReference type="Proteomes" id="UP000729733">
    <property type="component" value="Unassembled WGS sequence"/>
</dbReference>
<organism evidence="2 3">
    <name type="scientific">Waterburya agarophytonicola KI4</name>
    <dbReference type="NCBI Taxonomy" id="2874699"/>
    <lineage>
        <taxon>Bacteria</taxon>
        <taxon>Bacillati</taxon>
        <taxon>Cyanobacteriota</taxon>
        <taxon>Cyanophyceae</taxon>
        <taxon>Pleurocapsales</taxon>
        <taxon>Hyellaceae</taxon>
        <taxon>Waterburya</taxon>
        <taxon>Waterburya agarophytonicola</taxon>
    </lineage>
</organism>
<evidence type="ECO:0000313" key="2">
    <source>
        <dbReference type="EMBL" id="MCC0178036.1"/>
    </source>
</evidence>
<evidence type="ECO:0000313" key="3">
    <source>
        <dbReference type="Proteomes" id="UP000729733"/>
    </source>
</evidence>
<accession>A0A964BTM7</accession>
<keyword evidence="3" id="KW-1185">Reference proteome</keyword>